<sequence length="220" mass="24313">MNKKITNTLKIIFLIIIIAIIICAFCNTKTLRHCTPENMKTFIDSYGMFSPIIYIILFTFVPLTLFPDSILAIAGGMCFGMMGGFIYTMIGAILGGTLSFFLASILGHKVFNKFIKKDISNLEDAIKNRGFLLVFILRLIPLFPFDIISYAAGFSGVKFKDFALATLLGIIPGIFVFVNIGDKATDIGSSSFYMSIALLVGLIVISYVLKKKISLQKIKN</sequence>
<feature type="transmembrane region" description="Helical" evidence="6">
    <location>
        <begin position="131"/>
        <end position="150"/>
    </location>
</feature>
<keyword evidence="3 6" id="KW-0812">Transmembrane</keyword>
<evidence type="ECO:0000313" key="8">
    <source>
        <dbReference type="EMBL" id="GCD10661.1"/>
    </source>
</evidence>
<dbReference type="OrthoDB" id="9812980at2"/>
<proteinExistence type="inferred from homology"/>
<comment type="subcellular location">
    <subcellularLocation>
        <location evidence="1 6">Cell membrane</location>
        <topology evidence="1 6">Multi-pass membrane protein</topology>
    </subcellularLocation>
</comment>
<reference evidence="8 9" key="1">
    <citation type="submission" date="2018-11" db="EMBL/GenBank/DDBJ databases">
        <title>Genome sequencing and assembly of Clostridium tagluense strain A121.</title>
        <authorList>
            <person name="Murakami T."/>
            <person name="Segawa T."/>
            <person name="Shcherbakova V.A."/>
            <person name="Mori H."/>
            <person name="Yoshimura Y."/>
        </authorList>
    </citation>
    <scope>NUCLEOTIDE SEQUENCE [LARGE SCALE GENOMIC DNA]</scope>
    <source>
        <strain evidence="8 9">A121</strain>
    </source>
</reference>
<dbReference type="Pfam" id="PF09335">
    <property type="entry name" value="VTT_dom"/>
    <property type="match status" value="1"/>
</dbReference>
<evidence type="ECO:0000256" key="6">
    <source>
        <dbReference type="RuleBase" id="RU366058"/>
    </source>
</evidence>
<feature type="domain" description="VTT" evidence="7">
    <location>
        <begin position="66"/>
        <end position="182"/>
    </location>
</feature>
<comment type="similarity">
    <text evidence="6">Belongs to the TVP38/TMEM64 family.</text>
</comment>
<gene>
    <name evidence="8" type="ORF">Ctaglu_22840</name>
</gene>
<keyword evidence="5 6" id="KW-0472">Membrane</keyword>
<keyword evidence="2 6" id="KW-1003">Cell membrane</keyword>
<comment type="caution">
    <text evidence="8">The sequence shown here is derived from an EMBL/GenBank/DDBJ whole genome shotgun (WGS) entry which is preliminary data.</text>
</comment>
<feature type="transmembrane region" description="Helical" evidence="6">
    <location>
        <begin position="162"/>
        <end position="180"/>
    </location>
</feature>
<dbReference type="PANTHER" id="PTHR12677">
    <property type="entry name" value="GOLGI APPARATUS MEMBRANE PROTEIN TVP38-RELATED"/>
    <property type="match status" value="1"/>
</dbReference>
<dbReference type="PANTHER" id="PTHR12677:SF59">
    <property type="entry name" value="GOLGI APPARATUS MEMBRANE PROTEIN TVP38-RELATED"/>
    <property type="match status" value="1"/>
</dbReference>
<dbReference type="GO" id="GO:0005886">
    <property type="term" value="C:plasma membrane"/>
    <property type="evidence" value="ECO:0007669"/>
    <property type="project" value="UniProtKB-SubCell"/>
</dbReference>
<protein>
    <recommendedName>
        <fullName evidence="6">TVP38/TMEM64 family membrane protein</fullName>
    </recommendedName>
</protein>
<dbReference type="InterPro" id="IPR015414">
    <property type="entry name" value="TMEM64"/>
</dbReference>
<evidence type="ECO:0000313" key="9">
    <source>
        <dbReference type="Proteomes" id="UP000287872"/>
    </source>
</evidence>
<evidence type="ECO:0000259" key="7">
    <source>
        <dbReference type="Pfam" id="PF09335"/>
    </source>
</evidence>
<feature type="transmembrane region" description="Helical" evidence="6">
    <location>
        <begin position="85"/>
        <end position="111"/>
    </location>
</feature>
<dbReference type="Proteomes" id="UP000287872">
    <property type="component" value="Unassembled WGS sequence"/>
</dbReference>
<dbReference type="EMBL" id="BHYK01000011">
    <property type="protein sequence ID" value="GCD10661.1"/>
    <property type="molecule type" value="Genomic_DNA"/>
</dbReference>
<keyword evidence="9" id="KW-1185">Reference proteome</keyword>
<evidence type="ECO:0000256" key="5">
    <source>
        <dbReference type="ARBA" id="ARBA00023136"/>
    </source>
</evidence>
<feature type="transmembrane region" description="Helical" evidence="6">
    <location>
        <begin position="192"/>
        <end position="209"/>
    </location>
</feature>
<evidence type="ECO:0000256" key="2">
    <source>
        <dbReference type="ARBA" id="ARBA00022475"/>
    </source>
</evidence>
<dbReference type="AlphaFoldDB" id="A0A401UMC2"/>
<dbReference type="RefSeq" id="WP_125001667.1">
    <property type="nucleotide sequence ID" value="NZ_BHYK01000011.1"/>
</dbReference>
<dbReference type="InterPro" id="IPR032816">
    <property type="entry name" value="VTT_dom"/>
</dbReference>
<feature type="transmembrane region" description="Helical" evidence="6">
    <location>
        <begin position="51"/>
        <end position="73"/>
    </location>
</feature>
<evidence type="ECO:0000256" key="4">
    <source>
        <dbReference type="ARBA" id="ARBA00022989"/>
    </source>
</evidence>
<evidence type="ECO:0000256" key="3">
    <source>
        <dbReference type="ARBA" id="ARBA00022692"/>
    </source>
</evidence>
<accession>A0A401UMC2</accession>
<feature type="transmembrane region" description="Helical" evidence="6">
    <location>
        <begin position="12"/>
        <end position="31"/>
    </location>
</feature>
<organism evidence="8 9">
    <name type="scientific">Clostridium tagluense</name>
    <dbReference type="NCBI Taxonomy" id="360422"/>
    <lineage>
        <taxon>Bacteria</taxon>
        <taxon>Bacillati</taxon>
        <taxon>Bacillota</taxon>
        <taxon>Clostridia</taxon>
        <taxon>Eubacteriales</taxon>
        <taxon>Clostridiaceae</taxon>
        <taxon>Clostridium</taxon>
    </lineage>
</organism>
<keyword evidence="4 6" id="KW-1133">Transmembrane helix</keyword>
<name>A0A401UMC2_9CLOT</name>
<evidence type="ECO:0000256" key="1">
    <source>
        <dbReference type="ARBA" id="ARBA00004651"/>
    </source>
</evidence>